<gene>
    <name evidence="1" type="ORF">AKJ58_01290</name>
</gene>
<sequence length="90" mass="10603">MDAEDLLKAISLESSREILQHLSNGPKTATELREECEELKNRVSFYKSLNRMAKLGLVKKYRDPELKRNVYELKKSRILVNLKRNEVRVE</sequence>
<dbReference type="Gene3D" id="1.10.10.10">
    <property type="entry name" value="Winged helix-like DNA-binding domain superfamily/Winged helix DNA-binding domain"/>
    <property type="match status" value="1"/>
</dbReference>
<reference evidence="1 2" key="1">
    <citation type="journal article" date="2016" name="Sci. Rep.">
        <title>Metabolic traits of an uncultured archaeal lineage -MSBL1- from brine pools of the Red Sea.</title>
        <authorList>
            <person name="Mwirichia R."/>
            <person name="Alam I."/>
            <person name="Rashid M."/>
            <person name="Vinu M."/>
            <person name="Ba-Alawi W."/>
            <person name="Anthony Kamau A."/>
            <person name="Kamanda Ngugi D."/>
            <person name="Goker M."/>
            <person name="Klenk H.P."/>
            <person name="Bajic V."/>
            <person name="Stingl U."/>
        </authorList>
    </citation>
    <scope>NUCLEOTIDE SEQUENCE [LARGE SCALE GENOMIC DNA]</scope>
    <source>
        <strain evidence="1">SCGC-AAA385D11</strain>
    </source>
</reference>
<evidence type="ECO:0000313" key="1">
    <source>
        <dbReference type="EMBL" id="KXB07971.1"/>
    </source>
</evidence>
<name>A0A133VNI3_9EURY</name>
<evidence type="ECO:0000313" key="2">
    <source>
        <dbReference type="Proteomes" id="UP000070256"/>
    </source>
</evidence>
<dbReference type="InterPro" id="IPR011991">
    <property type="entry name" value="ArsR-like_HTH"/>
</dbReference>
<keyword evidence="2" id="KW-1185">Reference proteome</keyword>
<dbReference type="AlphaFoldDB" id="A0A133VNI3"/>
<dbReference type="CDD" id="cd00090">
    <property type="entry name" value="HTH_ARSR"/>
    <property type="match status" value="1"/>
</dbReference>
<dbReference type="EMBL" id="LHYK01000019">
    <property type="protein sequence ID" value="KXB07971.1"/>
    <property type="molecule type" value="Genomic_DNA"/>
</dbReference>
<dbReference type="Proteomes" id="UP000070256">
    <property type="component" value="Unassembled WGS sequence"/>
</dbReference>
<comment type="caution">
    <text evidence="1">The sequence shown here is derived from an EMBL/GenBank/DDBJ whole genome shotgun (WGS) entry which is preliminary data.</text>
</comment>
<dbReference type="InterPro" id="IPR036390">
    <property type="entry name" value="WH_DNA-bd_sf"/>
</dbReference>
<dbReference type="SUPFAM" id="SSF46785">
    <property type="entry name" value="Winged helix' DNA-binding domain"/>
    <property type="match status" value="1"/>
</dbReference>
<dbReference type="InterPro" id="IPR036388">
    <property type="entry name" value="WH-like_DNA-bd_sf"/>
</dbReference>
<protein>
    <submittedName>
        <fullName evidence="1">Uncharacterized protein</fullName>
    </submittedName>
</protein>
<proteinExistence type="predicted"/>
<organism evidence="1 2">
    <name type="scientific">candidate division MSBL1 archaeon SCGC-AAA385D11</name>
    <dbReference type="NCBI Taxonomy" id="1698286"/>
    <lineage>
        <taxon>Archaea</taxon>
        <taxon>Methanobacteriati</taxon>
        <taxon>Methanobacteriota</taxon>
        <taxon>candidate division MSBL1</taxon>
    </lineage>
</organism>
<accession>A0A133VNI3</accession>